<evidence type="ECO:0000256" key="1">
    <source>
        <dbReference type="SAM" id="MobiDB-lite"/>
    </source>
</evidence>
<accession>A0AAN7TR88</accession>
<keyword evidence="2" id="KW-0472">Membrane</keyword>
<keyword evidence="2" id="KW-0812">Transmembrane</keyword>
<evidence type="ECO:0000313" key="3">
    <source>
        <dbReference type="EMBL" id="KAK5112618.1"/>
    </source>
</evidence>
<proteinExistence type="predicted"/>
<comment type="caution">
    <text evidence="3">The sequence shown here is derived from an EMBL/GenBank/DDBJ whole genome shotgun (WGS) entry which is preliminary data.</text>
</comment>
<organism evidence="3 4">
    <name type="scientific">Meristemomyces frigidus</name>
    <dbReference type="NCBI Taxonomy" id="1508187"/>
    <lineage>
        <taxon>Eukaryota</taxon>
        <taxon>Fungi</taxon>
        <taxon>Dikarya</taxon>
        <taxon>Ascomycota</taxon>
        <taxon>Pezizomycotina</taxon>
        <taxon>Dothideomycetes</taxon>
        <taxon>Dothideomycetidae</taxon>
        <taxon>Mycosphaerellales</taxon>
        <taxon>Teratosphaeriaceae</taxon>
        <taxon>Meristemomyces</taxon>
    </lineage>
</organism>
<evidence type="ECO:0000313" key="4">
    <source>
        <dbReference type="Proteomes" id="UP001310890"/>
    </source>
</evidence>
<feature type="transmembrane region" description="Helical" evidence="2">
    <location>
        <begin position="157"/>
        <end position="177"/>
    </location>
</feature>
<feature type="region of interest" description="Disordered" evidence="1">
    <location>
        <begin position="40"/>
        <end position="98"/>
    </location>
</feature>
<feature type="compositionally biased region" description="Basic and acidic residues" evidence="1">
    <location>
        <begin position="45"/>
        <end position="62"/>
    </location>
</feature>
<dbReference type="AlphaFoldDB" id="A0AAN7TR88"/>
<name>A0AAN7TR88_9PEZI</name>
<keyword evidence="2" id="KW-1133">Transmembrane helix</keyword>
<evidence type="ECO:0000256" key="2">
    <source>
        <dbReference type="SAM" id="Phobius"/>
    </source>
</evidence>
<reference evidence="3" key="1">
    <citation type="submission" date="2023-08" db="EMBL/GenBank/DDBJ databases">
        <title>Black Yeasts Isolated from many extreme environments.</title>
        <authorList>
            <person name="Coleine C."/>
            <person name="Stajich J.E."/>
            <person name="Selbmann L."/>
        </authorList>
    </citation>
    <scope>NUCLEOTIDE SEQUENCE</scope>
    <source>
        <strain evidence="3">CCFEE 5401</strain>
    </source>
</reference>
<dbReference type="EMBL" id="JAVRRL010000029">
    <property type="protein sequence ID" value="KAK5112618.1"/>
    <property type="molecule type" value="Genomic_DNA"/>
</dbReference>
<sequence>MDEEELDWELSVEQRQLLRQTTSTSMTGRREAYRHYGTVASQAQVDREREIQRLPRGRKDTVGNDDIATSKRLPLPATHLPSSAEEEEEEEEAQRARDREAELDLEASLWFKELDKTIAEAEWLDQPIGERFRLTGKAVQEKICAGIGLVVEVYAPWLWWGFVLVGVALCLLVWSFACSAVPC</sequence>
<dbReference type="Proteomes" id="UP001310890">
    <property type="component" value="Unassembled WGS sequence"/>
</dbReference>
<protein>
    <submittedName>
        <fullName evidence="3">Uncharacterized protein</fullName>
    </submittedName>
</protein>
<gene>
    <name evidence="3" type="ORF">LTR62_003933</name>
</gene>